<reference evidence="2" key="1">
    <citation type="submission" date="2019-03" db="EMBL/GenBank/DDBJ databases">
        <title>Lake Tanganyika Metagenome-Assembled Genomes (MAGs).</title>
        <authorList>
            <person name="Tran P."/>
        </authorList>
    </citation>
    <scope>NUCLEOTIDE SEQUENCE</scope>
    <source>
        <strain evidence="2">M_DeepCast_400m_m2_100</strain>
    </source>
</reference>
<organism evidence="2 3">
    <name type="scientific">Eiseniibacteriota bacterium</name>
    <dbReference type="NCBI Taxonomy" id="2212470"/>
    <lineage>
        <taxon>Bacteria</taxon>
        <taxon>Candidatus Eiseniibacteriota</taxon>
    </lineage>
</organism>
<evidence type="ECO:0000259" key="1">
    <source>
        <dbReference type="Pfam" id="PF21939"/>
    </source>
</evidence>
<dbReference type="AlphaFoldDB" id="A0A937XD69"/>
<dbReference type="InterPro" id="IPR037053">
    <property type="entry name" value="Phage_tail_collar_dom_sf"/>
</dbReference>
<dbReference type="InterPro" id="IPR053827">
    <property type="entry name" value="Gp10_C"/>
</dbReference>
<protein>
    <submittedName>
        <fullName evidence="2">Tail fiber protein</fullName>
    </submittedName>
</protein>
<evidence type="ECO:0000313" key="2">
    <source>
        <dbReference type="EMBL" id="MBM3318147.1"/>
    </source>
</evidence>
<accession>A0A937XD69</accession>
<dbReference type="Proteomes" id="UP000748308">
    <property type="component" value="Unassembled WGS sequence"/>
</dbReference>
<evidence type="ECO:0000313" key="3">
    <source>
        <dbReference type="Proteomes" id="UP000748308"/>
    </source>
</evidence>
<dbReference type="SUPFAM" id="SSF88874">
    <property type="entry name" value="Receptor-binding domain of short tail fibre protein gp12"/>
    <property type="match status" value="1"/>
</dbReference>
<dbReference type="CDD" id="cd22641">
    <property type="entry name" value="C24-like"/>
    <property type="match status" value="1"/>
</dbReference>
<dbReference type="EMBL" id="VGIY01000275">
    <property type="protein sequence ID" value="MBM3318147.1"/>
    <property type="molecule type" value="Genomic_DNA"/>
</dbReference>
<sequence length="211" mass="22057">LEALGDGLNVVVSDLVGDGLTHDGENNLAVATATGLEIVKGMVQLTEEYSSGSAYDDRFVNEGGPSTVPVGGIIMWSGASVPENWALCNGQTAYGVTTPDLRNRFVLAAGGSYSIGSTGGASTHTLTIDEMPSHNHGVTDPGHTHAYTSPLIGDYPGLDHDENGSAVEYPYHNWGTTSSSTTGISIQSRGGGQAHNNMPPYYALAFIMRVR</sequence>
<feature type="domain" description="Baseplate structural protein Gp10 C-terminal" evidence="1">
    <location>
        <begin position="85"/>
        <end position="210"/>
    </location>
</feature>
<name>A0A937XD69_UNCEI</name>
<gene>
    <name evidence="2" type="ORF">FJY75_09905</name>
</gene>
<proteinExistence type="predicted"/>
<dbReference type="Gene3D" id="3.90.1340.10">
    <property type="entry name" value="Phage tail collar domain"/>
    <property type="match status" value="1"/>
</dbReference>
<comment type="caution">
    <text evidence="2">The sequence shown here is derived from an EMBL/GenBank/DDBJ whole genome shotgun (WGS) entry which is preliminary data.</text>
</comment>
<feature type="non-terminal residue" evidence="2">
    <location>
        <position position="1"/>
    </location>
</feature>
<dbReference type="Pfam" id="PF21939">
    <property type="entry name" value="Gp10_C"/>
    <property type="match status" value="1"/>
</dbReference>